<evidence type="ECO:0000313" key="2">
    <source>
        <dbReference type="Proteomes" id="UP000193450"/>
    </source>
</evidence>
<name>A0A1X9NFN6_9GAMM</name>
<dbReference type="AlphaFoldDB" id="A0A1X9NFN6"/>
<dbReference type="RefSeq" id="WP_085760192.1">
    <property type="nucleotide sequence ID" value="NZ_CP019343.1"/>
</dbReference>
<accession>A0A1X9NFN6</accession>
<evidence type="ECO:0000313" key="1">
    <source>
        <dbReference type="EMBL" id="ARN75991.1"/>
    </source>
</evidence>
<evidence type="ECO:0008006" key="3">
    <source>
        <dbReference type="Google" id="ProtNLM"/>
    </source>
</evidence>
<gene>
    <name evidence="1" type="ORF">BST96_18965</name>
</gene>
<organism evidence="1 2">
    <name type="scientific">Oceanicoccus sagamiensis</name>
    <dbReference type="NCBI Taxonomy" id="716816"/>
    <lineage>
        <taxon>Bacteria</taxon>
        <taxon>Pseudomonadati</taxon>
        <taxon>Pseudomonadota</taxon>
        <taxon>Gammaproteobacteria</taxon>
        <taxon>Cellvibrionales</taxon>
        <taxon>Spongiibacteraceae</taxon>
        <taxon>Oceanicoccus</taxon>
    </lineage>
</organism>
<dbReference type="KEGG" id="osg:BST96_18965"/>
<proteinExistence type="predicted"/>
<protein>
    <recommendedName>
        <fullName evidence="3">DUF4136 domain-containing protein</fullName>
    </recommendedName>
</protein>
<dbReference type="Proteomes" id="UP000193450">
    <property type="component" value="Chromosome"/>
</dbReference>
<keyword evidence="2" id="KW-1185">Reference proteome</keyword>
<dbReference type="PROSITE" id="PS51257">
    <property type="entry name" value="PROKAR_LIPOPROTEIN"/>
    <property type="match status" value="1"/>
</dbReference>
<dbReference type="EMBL" id="CP019343">
    <property type="protein sequence ID" value="ARN75991.1"/>
    <property type="molecule type" value="Genomic_DNA"/>
</dbReference>
<reference evidence="1 2" key="1">
    <citation type="submission" date="2016-11" db="EMBL/GenBank/DDBJ databases">
        <title>Trade-off between light-utilization and light-protection in marine flavobacteria.</title>
        <authorList>
            <person name="Kumagai Y."/>
        </authorList>
    </citation>
    <scope>NUCLEOTIDE SEQUENCE [LARGE SCALE GENOMIC DNA]</scope>
    <source>
        <strain evidence="1 2">NBRC 107125</strain>
    </source>
</reference>
<sequence>MLSLLKHGYRWLVISLTVLLSACVEQPVYEAPDELSRVSAVAVSSPGFSLEPGASIAWRRDILWLRSDQFASAANPVNRINLQATLNQQFQQLGYRIDPVNTPSDYVLIAAIVLGDSDKGRDFEELARLYPSLEYISENLETGTLMVGLSRPGSPVILWRAGIQAFIAEDLAMDKRQQRLESIIRSLLRTLPLKGAEQG</sequence>
<dbReference type="STRING" id="716816.BST96_18965"/>